<dbReference type="AlphaFoldDB" id="A0A9D4UDG1"/>
<dbReference type="Proteomes" id="UP000886520">
    <property type="component" value="Chromosome 19"/>
</dbReference>
<protein>
    <submittedName>
        <fullName evidence="1">Uncharacterized protein</fullName>
    </submittedName>
</protein>
<evidence type="ECO:0000313" key="1">
    <source>
        <dbReference type="EMBL" id="KAI5065493.1"/>
    </source>
</evidence>
<name>A0A9D4UDG1_ADICA</name>
<evidence type="ECO:0000313" key="2">
    <source>
        <dbReference type="Proteomes" id="UP000886520"/>
    </source>
</evidence>
<organism evidence="1 2">
    <name type="scientific">Adiantum capillus-veneris</name>
    <name type="common">Maidenhair fern</name>
    <dbReference type="NCBI Taxonomy" id="13818"/>
    <lineage>
        <taxon>Eukaryota</taxon>
        <taxon>Viridiplantae</taxon>
        <taxon>Streptophyta</taxon>
        <taxon>Embryophyta</taxon>
        <taxon>Tracheophyta</taxon>
        <taxon>Polypodiopsida</taxon>
        <taxon>Polypodiidae</taxon>
        <taxon>Polypodiales</taxon>
        <taxon>Pteridineae</taxon>
        <taxon>Pteridaceae</taxon>
        <taxon>Vittarioideae</taxon>
        <taxon>Adiantum</taxon>
    </lineage>
</organism>
<sequence length="103" mass="11421">MEAAGAGPDGGRPLFQEKKAYRPKRVWEAAAAAAAVDAAAAHKEQQGQYWSRNLYALVEEQEQRRRWNLVLSTRDWIKRAKANLLSGLDIGVRVGEQSCGLGR</sequence>
<proteinExistence type="predicted"/>
<reference evidence="1" key="1">
    <citation type="submission" date="2021-01" db="EMBL/GenBank/DDBJ databases">
        <title>Adiantum capillus-veneris genome.</title>
        <authorList>
            <person name="Fang Y."/>
            <person name="Liao Q."/>
        </authorList>
    </citation>
    <scope>NUCLEOTIDE SEQUENCE</scope>
    <source>
        <strain evidence="1">H3</strain>
        <tissue evidence="1">Leaf</tissue>
    </source>
</reference>
<gene>
    <name evidence="1" type="ORF">GOP47_0020188</name>
</gene>
<keyword evidence="2" id="KW-1185">Reference proteome</keyword>
<accession>A0A9D4UDG1</accession>
<comment type="caution">
    <text evidence="1">The sequence shown here is derived from an EMBL/GenBank/DDBJ whole genome shotgun (WGS) entry which is preliminary data.</text>
</comment>
<dbReference type="EMBL" id="JABFUD020000019">
    <property type="protein sequence ID" value="KAI5065493.1"/>
    <property type="molecule type" value="Genomic_DNA"/>
</dbReference>